<sequence>MVKKLQNINNYQVLKKIGSGTFSNVYKVKEITTGRLLAVKKIWTSKNPNCKEFMDEVKALIRLKSKYIIEIEYFSIRFQRLYIFTSLHKDNLAAVLDLYKETGYFLPINLVKYIMLQLINGVRYCHKKDIIHRDIKPENLVIDKDFKLRLADFGSSLDIRKKSNNDNIEFATTYDYAAPEISLNIGMDLFYQDIWSIGCVFAELLTNKQLFPMNNSTELRFISIYKIIGIPTEDKKILDILNFYNIDLNFKSLITLEKLCELKEESEEMNLLKSFLNPNYMLRINLRDAINHKFFNN</sequence>
<keyword evidence="10" id="KW-1185">Reference proteome</keyword>
<evidence type="ECO:0000256" key="5">
    <source>
        <dbReference type="ARBA" id="ARBA00022777"/>
    </source>
</evidence>
<evidence type="ECO:0000256" key="7">
    <source>
        <dbReference type="PROSITE-ProRule" id="PRU10141"/>
    </source>
</evidence>
<keyword evidence="4 7" id="KW-0547">Nucleotide-binding</keyword>
<dbReference type="PROSITE" id="PS50011">
    <property type="entry name" value="PROTEIN_KINASE_DOM"/>
    <property type="match status" value="1"/>
</dbReference>
<evidence type="ECO:0000313" key="11">
    <source>
        <dbReference type="WBParaSite" id="SSTP_0000244400.1"/>
    </source>
</evidence>
<evidence type="ECO:0000256" key="2">
    <source>
        <dbReference type="ARBA" id="ARBA00022527"/>
    </source>
</evidence>
<keyword evidence="6 7" id="KW-0067">ATP-binding</keyword>
<dbReference type="PANTHER" id="PTHR24056">
    <property type="entry name" value="CELL DIVISION PROTEIN KINASE"/>
    <property type="match status" value="1"/>
</dbReference>
<dbReference type="STRING" id="6248.A0A0K0DYX7"/>
<dbReference type="SUPFAM" id="SSF56112">
    <property type="entry name" value="Protein kinase-like (PK-like)"/>
    <property type="match status" value="1"/>
</dbReference>
<protein>
    <submittedName>
        <fullName evidence="11 12">Protein kinase domain-containing protein</fullName>
    </submittedName>
</protein>
<dbReference type="Pfam" id="PF00069">
    <property type="entry name" value="Pkinase"/>
    <property type="match status" value="1"/>
</dbReference>
<dbReference type="GO" id="GO:0005634">
    <property type="term" value="C:nucleus"/>
    <property type="evidence" value="ECO:0007669"/>
    <property type="project" value="TreeGrafter"/>
</dbReference>
<dbReference type="WBParaSite" id="SSTP_0000244400.1">
    <property type="protein sequence ID" value="SSTP_0000244400.1"/>
    <property type="gene ID" value="SSTP_0000244400"/>
</dbReference>
<dbReference type="GO" id="GO:0005524">
    <property type="term" value="F:ATP binding"/>
    <property type="evidence" value="ECO:0007669"/>
    <property type="project" value="UniProtKB-UniRule"/>
</dbReference>
<evidence type="ECO:0000256" key="3">
    <source>
        <dbReference type="ARBA" id="ARBA00022679"/>
    </source>
</evidence>
<evidence type="ECO:0000256" key="1">
    <source>
        <dbReference type="ARBA" id="ARBA00006485"/>
    </source>
</evidence>
<dbReference type="PROSITE" id="PS00108">
    <property type="entry name" value="PROTEIN_KINASE_ST"/>
    <property type="match status" value="1"/>
</dbReference>
<evidence type="ECO:0000259" key="9">
    <source>
        <dbReference type="PROSITE" id="PS50011"/>
    </source>
</evidence>
<name>A0A0K0DYX7_STRER</name>
<dbReference type="InterPro" id="IPR000719">
    <property type="entry name" value="Prot_kinase_dom"/>
</dbReference>
<dbReference type="InterPro" id="IPR011009">
    <property type="entry name" value="Kinase-like_dom_sf"/>
</dbReference>
<proteinExistence type="inferred from homology"/>
<evidence type="ECO:0000256" key="8">
    <source>
        <dbReference type="RuleBase" id="RU000304"/>
    </source>
</evidence>
<dbReference type="AlphaFoldDB" id="A0A0K0DYX7"/>
<keyword evidence="3" id="KW-0808">Transferase</keyword>
<feature type="binding site" evidence="7">
    <location>
        <position position="41"/>
    </location>
    <ligand>
        <name>ATP</name>
        <dbReference type="ChEBI" id="CHEBI:30616"/>
    </ligand>
</feature>
<accession>A0A0K0DYX7</accession>
<dbReference type="InterPro" id="IPR050108">
    <property type="entry name" value="CDK"/>
</dbReference>
<evidence type="ECO:0000256" key="4">
    <source>
        <dbReference type="ARBA" id="ARBA00022741"/>
    </source>
</evidence>
<comment type="similarity">
    <text evidence="1">Belongs to the protein kinase superfamily. CMGC Ser/Thr protein kinase family. CDC2/CDKX subfamily.</text>
</comment>
<organism evidence="11">
    <name type="scientific">Strongyloides stercoralis</name>
    <name type="common">Threadworm</name>
    <dbReference type="NCBI Taxonomy" id="6248"/>
    <lineage>
        <taxon>Eukaryota</taxon>
        <taxon>Metazoa</taxon>
        <taxon>Ecdysozoa</taxon>
        <taxon>Nematoda</taxon>
        <taxon>Chromadorea</taxon>
        <taxon>Rhabditida</taxon>
        <taxon>Tylenchina</taxon>
        <taxon>Panagrolaimomorpha</taxon>
        <taxon>Strongyloidoidea</taxon>
        <taxon>Strongyloididae</taxon>
        <taxon>Strongyloides</taxon>
    </lineage>
</organism>
<dbReference type="SMART" id="SM00220">
    <property type="entry name" value="S_TKc"/>
    <property type="match status" value="1"/>
</dbReference>
<dbReference type="Gene3D" id="1.10.510.10">
    <property type="entry name" value="Transferase(Phosphotransferase) domain 1"/>
    <property type="match status" value="1"/>
</dbReference>
<dbReference type="GO" id="GO:0004674">
    <property type="term" value="F:protein serine/threonine kinase activity"/>
    <property type="evidence" value="ECO:0007669"/>
    <property type="project" value="UniProtKB-KW"/>
</dbReference>
<dbReference type="Gene3D" id="3.30.200.20">
    <property type="entry name" value="Phosphorylase Kinase, domain 1"/>
    <property type="match status" value="1"/>
</dbReference>
<dbReference type="InterPro" id="IPR008271">
    <property type="entry name" value="Ser/Thr_kinase_AS"/>
</dbReference>
<dbReference type="InterPro" id="IPR017441">
    <property type="entry name" value="Protein_kinase_ATP_BS"/>
</dbReference>
<dbReference type="Proteomes" id="UP000035681">
    <property type="component" value="Unplaced"/>
</dbReference>
<evidence type="ECO:0000313" key="10">
    <source>
        <dbReference type="Proteomes" id="UP000035681"/>
    </source>
</evidence>
<dbReference type="PROSITE" id="PS00107">
    <property type="entry name" value="PROTEIN_KINASE_ATP"/>
    <property type="match status" value="1"/>
</dbReference>
<dbReference type="WBParaSite" id="TCONS_00009208.p1">
    <property type="protein sequence ID" value="TCONS_00009208.p1"/>
    <property type="gene ID" value="XLOC_007043"/>
</dbReference>
<evidence type="ECO:0000313" key="12">
    <source>
        <dbReference type="WBParaSite" id="TCONS_00009208.p1"/>
    </source>
</evidence>
<keyword evidence="2 8" id="KW-0723">Serine/threonine-protein kinase</keyword>
<evidence type="ECO:0000256" key="6">
    <source>
        <dbReference type="ARBA" id="ARBA00022840"/>
    </source>
</evidence>
<keyword evidence="5" id="KW-0418">Kinase</keyword>
<feature type="domain" description="Protein kinase" evidence="9">
    <location>
        <begin position="11"/>
        <end position="295"/>
    </location>
</feature>
<reference evidence="11" key="1">
    <citation type="submission" date="2015-08" db="UniProtKB">
        <authorList>
            <consortium name="WormBaseParasite"/>
        </authorList>
    </citation>
    <scope>IDENTIFICATION</scope>
</reference>